<protein>
    <submittedName>
        <fullName evidence="2">Uncharacterized protein</fullName>
    </submittedName>
</protein>
<dbReference type="Proteomes" id="UP000646749">
    <property type="component" value="Unassembled WGS sequence"/>
</dbReference>
<keyword evidence="3" id="KW-1185">Reference proteome</keyword>
<name>A0ABQ4E8M3_9ACTN</name>
<evidence type="ECO:0000313" key="3">
    <source>
        <dbReference type="Proteomes" id="UP000646749"/>
    </source>
</evidence>
<dbReference type="EMBL" id="BONW01000033">
    <property type="protein sequence ID" value="GIG91072.1"/>
    <property type="molecule type" value="Genomic_DNA"/>
</dbReference>
<proteinExistence type="predicted"/>
<evidence type="ECO:0000256" key="1">
    <source>
        <dbReference type="SAM" id="MobiDB-lite"/>
    </source>
</evidence>
<dbReference type="RefSeq" id="WP_203869474.1">
    <property type="nucleotide sequence ID" value="NZ_BONW01000033.1"/>
</dbReference>
<sequence length="280" mass="32234">MTQLSFFGPDEAGPEPKPDSDAPVRLRLLITVKAAPNPSAKYGETVCVAALSVDPLRRGWVRLYPINHRDLDRDDRFRKYEIVSIDAKPARQDQRRESWKPIVDSVTRELFVPPWEKRRQLLDPYVEDSMCRVHRATADRPDAPSLALIRPARVDGIRVTPHEGWSADDQRKIEAYVSQLDLLDSRDRTPLEAPRFRAAYHYHCHEPGCGGHRQGILDWELVALQRNLRGRSDDEVRRAVEQKFLHELCGPGRDVAFYVGNQAKRVNTFSVLGIYWPPRR</sequence>
<accession>A0ABQ4E8M3</accession>
<evidence type="ECO:0000313" key="2">
    <source>
        <dbReference type="EMBL" id="GIG91072.1"/>
    </source>
</evidence>
<gene>
    <name evidence="2" type="ORF">Pen02_60080</name>
</gene>
<feature type="region of interest" description="Disordered" evidence="1">
    <location>
        <begin position="1"/>
        <end position="22"/>
    </location>
</feature>
<reference evidence="2 3" key="1">
    <citation type="submission" date="2021-01" db="EMBL/GenBank/DDBJ databases">
        <title>Whole genome shotgun sequence of Plantactinospora endophytica NBRC 110450.</title>
        <authorList>
            <person name="Komaki H."/>
            <person name="Tamura T."/>
        </authorList>
    </citation>
    <scope>NUCLEOTIDE SEQUENCE [LARGE SCALE GENOMIC DNA]</scope>
    <source>
        <strain evidence="2 3">NBRC 110450</strain>
    </source>
</reference>
<comment type="caution">
    <text evidence="2">The sequence shown here is derived from an EMBL/GenBank/DDBJ whole genome shotgun (WGS) entry which is preliminary data.</text>
</comment>
<organism evidence="2 3">
    <name type="scientific">Plantactinospora endophytica</name>
    <dbReference type="NCBI Taxonomy" id="673535"/>
    <lineage>
        <taxon>Bacteria</taxon>
        <taxon>Bacillati</taxon>
        <taxon>Actinomycetota</taxon>
        <taxon>Actinomycetes</taxon>
        <taxon>Micromonosporales</taxon>
        <taxon>Micromonosporaceae</taxon>
        <taxon>Plantactinospora</taxon>
    </lineage>
</organism>